<dbReference type="AlphaFoldDB" id="A0A6A3HYC7"/>
<dbReference type="Proteomes" id="UP000476176">
    <property type="component" value="Unassembled WGS sequence"/>
</dbReference>
<keyword evidence="1" id="KW-0732">Signal</keyword>
<gene>
    <name evidence="4" type="ORF">PF004_g24902</name>
    <name evidence="3" type="ORF">PF010_g19453</name>
    <name evidence="2" type="ORF">PF011_g24864</name>
</gene>
<evidence type="ECO:0000313" key="6">
    <source>
        <dbReference type="Proteomes" id="UP000476176"/>
    </source>
</evidence>
<evidence type="ECO:0000313" key="4">
    <source>
        <dbReference type="EMBL" id="KAE9180219.1"/>
    </source>
</evidence>
<evidence type="ECO:0000313" key="3">
    <source>
        <dbReference type="EMBL" id="KAE9088198.1"/>
    </source>
</evidence>
<dbReference type="Proteomes" id="UP000460718">
    <property type="component" value="Unassembled WGS sequence"/>
</dbReference>
<name>A0A6A3HYC7_9STRA</name>
<dbReference type="EMBL" id="QXFW01002909">
    <property type="protein sequence ID" value="KAE8974437.1"/>
    <property type="molecule type" value="Genomic_DNA"/>
</dbReference>
<dbReference type="EMBL" id="QXGC01002934">
    <property type="protein sequence ID" value="KAE9180219.1"/>
    <property type="molecule type" value="Genomic_DNA"/>
</dbReference>
<evidence type="ECO:0000313" key="5">
    <source>
        <dbReference type="Proteomes" id="UP000460718"/>
    </source>
</evidence>
<evidence type="ECO:0000313" key="7">
    <source>
        <dbReference type="Proteomes" id="UP000488956"/>
    </source>
</evidence>
<sequence length="59" mass="6752">MQGVQITRPATWRPRTCALLVLRWSRVTFLPGTVKLTVVSTTVAEPVRCSNYCTNIRFR</sequence>
<dbReference type="Proteomes" id="UP000488956">
    <property type="component" value="Unassembled WGS sequence"/>
</dbReference>
<evidence type="ECO:0000256" key="1">
    <source>
        <dbReference type="SAM" id="SignalP"/>
    </source>
</evidence>
<dbReference type="EMBL" id="QXFX01001565">
    <property type="protein sequence ID" value="KAE9088198.1"/>
    <property type="molecule type" value="Genomic_DNA"/>
</dbReference>
<accession>A0A6A3HYC7</accession>
<feature type="signal peptide" evidence="1">
    <location>
        <begin position="1"/>
        <end position="18"/>
    </location>
</feature>
<feature type="chain" id="PRO_5036164225" evidence="1">
    <location>
        <begin position="19"/>
        <end position="59"/>
    </location>
</feature>
<organism evidence="2 5">
    <name type="scientific">Phytophthora fragariae</name>
    <dbReference type="NCBI Taxonomy" id="53985"/>
    <lineage>
        <taxon>Eukaryota</taxon>
        <taxon>Sar</taxon>
        <taxon>Stramenopiles</taxon>
        <taxon>Oomycota</taxon>
        <taxon>Peronosporomycetes</taxon>
        <taxon>Peronosporales</taxon>
        <taxon>Peronosporaceae</taxon>
        <taxon>Phytophthora</taxon>
    </lineage>
</organism>
<proteinExistence type="predicted"/>
<evidence type="ECO:0000313" key="2">
    <source>
        <dbReference type="EMBL" id="KAE8974437.1"/>
    </source>
</evidence>
<reference evidence="5 6" key="1">
    <citation type="submission" date="2018-09" db="EMBL/GenBank/DDBJ databases">
        <title>Genomic investigation of the strawberry pathogen Phytophthora fragariae indicates pathogenicity is determined by transcriptional variation in three key races.</title>
        <authorList>
            <person name="Adams T.M."/>
            <person name="Armitage A.D."/>
            <person name="Sobczyk M.K."/>
            <person name="Bates H.J."/>
            <person name="Dunwell J.M."/>
            <person name="Nellist C.F."/>
            <person name="Harrison R.J."/>
        </authorList>
    </citation>
    <scope>NUCLEOTIDE SEQUENCE [LARGE SCALE GENOMIC DNA]</scope>
    <source>
        <strain evidence="4 6">BC-23</strain>
        <strain evidence="3 7">ONT-3</strain>
        <strain evidence="2 5">SCRP245</strain>
    </source>
</reference>
<protein>
    <submittedName>
        <fullName evidence="2">Uncharacterized protein</fullName>
    </submittedName>
</protein>
<comment type="caution">
    <text evidence="2">The sequence shown here is derived from an EMBL/GenBank/DDBJ whole genome shotgun (WGS) entry which is preliminary data.</text>
</comment>